<protein>
    <submittedName>
        <fullName evidence="4">S41 family peptidase</fullName>
    </submittedName>
</protein>
<dbReference type="CDD" id="cd07561">
    <property type="entry name" value="Peptidase_S41_CPP_like"/>
    <property type="match status" value="1"/>
</dbReference>
<name>A0A9X2A8M2_9FLAO</name>
<accession>A0A9X2A8M2</accession>
<evidence type="ECO:0000313" key="4">
    <source>
        <dbReference type="EMBL" id="MCG9972632.1"/>
    </source>
</evidence>
<keyword evidence="1" id="KW-0732">Signal</keyword>
<feature type="chain" id="PRO_5040745288" evidence="1">
    <location>
        <begin position="22"/>
        <end position="518"/>
    </location>
</feature>
<dbReference type="InterPro" id="IPR029045">
    <property type="entry name" value="ClpP/crotonase-like_dom_sf"/>
</dbReference>
<dbReference type="GO" id="GO:0008236">
    <property type="term" value="F:serine-type peptidase activity"/>
    <property type="evidence" value="ECO:0007669"/>
    <property type="project" value="InterPro"/>
</dbReference>
<dbReference type="PANTHER" id="PTHR32060:SF30">
    <property type="entry name" value="CARBOXY-TERMINAL PROCESSING PROTEASE CTPA"/>
    <property type="match status" value="1"/>
</dbReference>
<gene>
    <name evidence="4" type="ORF">LU635_13370</name>
</gene>
<dbReference type="Gene3D" id="3.30.750.170">
    <property type="match status" value="1"/>
</dbReference>
<dbReference type="AlphaFoldDB" id="A0A9X2A8M2"/>
<dbReference type="Proteomes" id="UP001139344">
    <property type="component" value="Unassembled WGS sequence"/>
</dbReference>
<dbReference type="InterPro" id="IPR036034">
    <property type="entry name" value="PDZ_sf"/>
</dbReference>
<feature type="domain" description="Tail specific protease" evidence="2">
    <location>
        <begin position="234"/>
        <end position="396"/>
    </location>
</feature>
<dbReference type="Pfam" id="PF03572">
    <property type="entry name" value="Peptidase_S41"/>
    <property type="match status" value="1"/>
</dbReference>
<dbReference type="PROSITE" id="PS51257">
    <property type="entry name" value="PROKAR_LIPOPROTEIN"/>
    <property type="match status" value="1"/>
</dbReference>
<dbReference type="GO" id="GO:0004175">
    <property type="term" value="F:endopeptidase activity"/>
    <property type="evidence" value="ECO:0007669"/>
    <property type="project" value="TreeGrafter"/>
</dbReference>
<evidence type="ECO:0000313" key="5">
    <source>
        <dbReference type="Proteomes" id="UP001139344"/>
    </source>
</evidence>
<dbReference type="Gene3D" id="2.30.42.10">
    <property type="match status" value="1"/>
</dbReference>
<feature type="domain" description="Peptidase S41 N-terminal" evidence="3">
    <location>
        <begin position="47"/>
        <end position="110"/>
    </location>
</feature>
<dbReference type="GO" id="GO:0007165">
    <property type="term" value="P:signal transduction"/>
    <property type="evidence" value="ECO:0007669"/>
    <property type="project" value="TreeGrafter"/>
</dbReference>
<dbReference type="GO" id="GO:0030288">
    <property type="term" value="C:outer membrane-bounded periplasmic space"/>
    <property type="evidence" value="ECO:0007669"/>
    <property type="project" value="TreeGrafter"/>
</dbReference>
<dbReference type="GO" id="GO:0006508">
    <property type="term" value="P:proteolysis"/>
    <property type="evidence" value="ECO:0007669"/>
    <property type="project" value="InterPro"/>
</dbReference>
<dbReference type="RefSeq" id="WP_240099996.1">
    <property type="nucleotide sequence ID" value="NZ_JAJSON010000025.1"/>
</dbReference>
<feature type="signal peptide" evidence="1">
    <location>
        <begin position="1"/>
        <end position="21"/>
    </location>
</feature>
<dbReference type="Pfam" id="PF18294">
    <property type="entry name" value="Pept_S41_N"/>
    <property type="match status" value="1"/>
</dbReference>
<dbReference type="SUPFAM" id="SSF50156">
    <property type="entry name" value="PDZ domain-like"/>
    <property type="match status" value="1"/>
</dbReference>
<dbReference type="InterPro" id="IPR041613">
    <property type="entry name" value="Pept_S41_N"/>
</dbReference>
<evidence type="ECO:0000259" key="2">
    <source>
        <dbReference type="Pfam" id="PF03572"/>
    </source>
</evidence>
<keyword evidence="5" id="KW-1185">Reference proteome</keyword>
<evidence type="ECO:0000256" key="1">
    <source>
        <dbReference type="SAM" id="SignalP"/>
    </source>
</evidence>
<sequence length="518" mass="57862">MKVYKYLMLFLLAGGILTSCAKEDIDDNVKETGELPGEEPTSDLQLEIKDFIWKAMNFIYLYKDNVAVLQDDYFTTQAELNSYLEDWNSPEDLFYDGLVYQYGEVDEFSFMVDDYEELENSFSGIRTTTGMNIAAGPTCETCNNWFIAVRYVLPGSPADEKGIKRGMVFTEVDGTEFTSSNINQLLSNETLTLTYGEIQDGEVVSTAETVTLTKVTITENPVLVSKTIDLDGIKVGYLMYNRFTHDFDDELNDAFGQFKADGVTELVLDLRYNPGGRVTSAVDLASMITGQFKGEVLIRQQWNSEWQAAFESQNPEALIDKFDDMIFDGDESDSGHEAHDPMPINSLNLDKVYIIATGSSASASELVMNGLAAHIDVVHVGTRTVGKVQASTTLYDADVPYWTKENVNPEHKYAIQPLIYSLTNNNGEAYPDGLIPDIEQQEYVSTYGTLGDPTEPLLALALNDIQSNRMLQEAFQKPGVLSVLPYDSNSKDLDFQRMYTDDLPLLQGKKPGVSFEKE</sequence>
<organism evidence="4 5">
    <name type="scientific">Christiangramia crocea</name>
    <dbReference type="NCBI Taxonomy" id="2904124"/>
    <lineage>
        <taxon>Bacteria</taxon>
        <taxon>Pseudomonadati</taxon>
        <taxon>Bacteroidota</taxon>
        <taxon>Flavobacteriia</taxon>
        <taxon>Flavobacteriales</taxon>
        <taxon>Flavobacteriaceae</taxon>
        <taxon>Christiangramia</taxon>
    </lineage>
</organism>
<comment type="caution">
    <text evidence="4">The sequence shown here is derived from an EMBL/GenBank/DDBJ whole genome shotgun (WGS) entry which is preliminary data.</text>
</comment>
<dbReference type="PANTHER" id="PTHR32060">
    <property type="entry name" value="TAIL-SPECIFIC PROTEASE"/>
    <property type="match status" value="1"/>
</dbReference>
<reference evidence="4" key="1">
    <citation type="submission" date="2021-12" db="EMBL/GenBank/DDBJ databases">
        <title>Description of Gramella crocea sp. nov., a new bacterium isolated from activated sludge.</title>
        <authorList>
            <person name="Zhang X."/>
        </authorList>
    </citation>
    <scope>NUCLEOTIDE SEQUENCE</scope>
    <source>
        <strain evidence="4">YB25</strain>
    </source>
</reference>
<evidence type="ECO:0000259" key="3">
    <source>
        <dbReference type="Pfam" id="PF18294"/>
    </source>
</evidence>
<dbReference type="EMBL" id="JAJSON010000025">
    <property type="protein sequence ID" value="MCG9972632.1"/>
    <property type="molecule type" value="Genomic_DNA"/>
</dbReference>
<dbReference type="Gene3D" id="3.90.226.10">
    <property type="entry name" value="2-enoyl-CoA Hydratase, Chain A, domain 1"/>
    <property type="match status" value="1"/>
</dbReference>
<dbReference type="SUPFAM" id="SSF52096">
    <property type="entry name" value="ClpP/crotonase"/>
    <property type="match status" value="1"/>
</dbReference>
<dbReference type="InterPro" id="IPR005151">
    <property type="entry name" value="Tail-specific_protease"/>
</dbReference>
<proteinExistence type="predicted"/>